<dbReference type="KEGG" id="mgel:G5B37_08380"/>
<dbReference type="Proteomes" id="UP000505306">
    <property type="component" value="Chromosome"/>
</dbReference>
<gene>
    <name evidence="3" type="ORF">G5B37_08380</name>
</gene>
<feature type="chain" id="PRO_5026309495" description="Peptidase S74 domain-containing protein" evidence="2">
    <location>
        <begin position="18"/>
        <end position="1122"/>
    </location>
</feature>
<feature type="coiled-coil region" evidence="1">
    <location>
        <begin position="1080"/>
        <end position="1114"/>
    </location>
</feature>
<protein>
    <recommendedName>
        <fullName evidence="5">Peptidase S74 domain-containing protein</fullName>
    </recommendedName>
</protein>
<evidence type="ECO:0000313" key="4">
    <source>
        <dbReference type="Proteomes" id="UP000505306"/>
    </source>
</evidence>
<dbReference type="AlphaFoldDB" id="A0A6G6GM33"/>
<evidence type="ECO:0000256" key="2">
    <source>
        <dbReference type="SAM" id="SignalP"/>
    </source>
</evidence>
<accession>A0A6G6GM33</accession>
<feature type="signal peptide" evidence="2">
    <location>
        <begin position="1"/>
        <end position="17"/>
    </location>
</feature>
<evidence type="ECO:0000313" key="3">
    <source>
        <dbReference type="EMBL" id="QIE59577.1"/>
    </source>
</evidence>
<dbReference type="EMBL" id="CP049057">
    <property type="protein sequence ID" value="QIE59577.1"/>
    <property type="molecule type" value="Genomic_DNA"/>
</dbReference>
<evidence type="ECO:0008006" key="5">
    <source>
        <dbReference type="Google" id="ProtNLM"/>
    </source>
</evidence>
<keyword evidence="1" id="KW-0175">Coiled coil</keyword>
<dbReference type="RefSeq" id="WP_164679591.1">
    <property type="nucleotide sequence ID" value="NZ_CP049057.1"/>
</dbReference>
<proteinExistence type="predicted"/>
<sequence>MKKLAFIVFLVSFYSIAQTDGLSYQAVIIDPDIQEVPGVDISGNVLNKQDVTVRFTIINEAGNAQYRETQGTRTDAFGMIHLIIGRGEVDFGNFHTIVWDGTAKQLKVEVNLGNGFKFQEEKELLYVPYAFHRDLIATKELQVAGNVTFDGNLEVDGKTNLNDDLAVNNQTETKLSGLLSVDGQTILNDSLTVANQSPTGLRGTLSVAKETLLKDSLVVRRRTRLKAALDVEENTNLNNGLNVENASPTVLTGSLKVDGETNILSDVNVNNGSNVDVSGDMLVQGATTLEQDLTVNGITNLNNTVQVNNQAPTAMTGTLTTEGPTRIENTLIVLGKSNLDGNLNVNGQNPTQLSGTLTVGLETNFNNSLTVHNAAPTDLSGDLTVGGDATFNSDVTINGVTNLNNDLFVNNGSPTNLSGTLTVNEAVKLNSTLNVDGATTLEDGLSVLNGANTMLSGTNTVDGAALLQNTLTVANGSASSLNGTLTVDGITNINDNLNVTGGSSTNLSGTLYADSGATLGDDLTVANGSATALSGELETYGTNNTFNSTFRVNNGAATTLTGSLDVSGGSTFGNTLNVTNTAPTNFSGLLTVAGATQINNTATISGITLIQNDLTVTQAANMPNIFTTKLTISDDQVGAVSTFENTNTGTSGADSGDGILIKLGRTHGAYNGAPGSNNPSDYLQVNNPYLSLYQSQLTAVGNLLSGTSPSGTSIDVNDIFALIPANMAAGQFGSIGNSIIGEINNRLGLPVNTPELAVPRTTIFPEVTIYSGSGQICSGQYCFNPCTFFNCTICIPPIEFCVPELPRIYIPAIVVPRTTLVPAINNIVPAFPQAIPEIGPGDAVLSIPNVSFGLVSNSMSKENVFMSFQDQGDRQTGAVVAQSTLDFLGNTILDPVYAINVVAGFVGADLVDGLVTGGVEMSNLIDTFNKIGVSYESGHGDYAEWLPRENLSEYITAGDIVAIRGGKISKDLNNFEQLLVVSHKPIVLGNNPVEKDKYKGNPVAFLGQVPVKVIGPVQQGDFIIADTQIAGYGRAISEENMQPTDYQMMVGRSWETNANEGPKLVKIVMGLYTNGWIKDVNAIETQQQELDKTIESLELKLQRISKKLNTTKERDYASINKK</sequence>
<reference evidence="3 4" key="1">
    <citation type="submission" date="2020-02" db="EMBL/GenBank/DDBJ databases">
        <title>Complete genome sequence of Flavobacteriaceae bacterium.</title>
        <authorList>
            <person name="Kim S.-J."/>
            <person name="Kim Y.-S."/>
            <person name="Kim K.-H."/>
        </authorList>
    </citation>
    <scope>NUCLEOTIDE SEQUENCE [LARGE SCALE GENOMIC DNA]</scope>
    <source>
        <strain evidence="3 4">RR4-40</strain>
    </source>
</reference>
<name>A0A6G6GM33_9FLAO</name>
<keyword evidence="4" id="KW-1185">Reference proteome</keyword>
<dbReference type="Gene3D" id="2.40.300.10">
    <property type="entry name" value="Head decoration protein D"/>
    <property type="match status" value="1"/>
</dbReference>
<keyword evidence="2" id="KW-0732">Signal</keyword>
<evidence type="ECO:0000256" key="1">
    <source>
        <dbReference type="SAM" id="Coils"/>
    </source>
</evidence>
<organism evidence="3 4">
    <name type="scientific">Rasiella rasia</name>
    <dbReference type="NCBI Taxonomy" id="2744027"/>
    <lineage>
        <taxon>Bacteria</taxon>
        <taxon>Pseudomonadati</taxon>
        <taxon>Bacteroidota</taxon>
        <taxon>Flavobacteriia</taxon>
        <taxon>Flavobacteriales</taxon>
        <taxon>Flavobacteriaceae</taxon>
        <taxon>Rasiella</taxon>
    </lineage>
</organism>